<sequence length="383" mass="42352">MSSQLESSFNFSLVEAIPGPSCEQWLQVENSEDSSHLREGPSPAPSPPSTAMETIGTEGIDLESIDFKTYKMRRLRPYAYQYPTVNISIWDSSENCWSPCRAEKIKLVLANKKLKLERHVTIKEVLDGGLRRVPNGGVLRRVREGDTPSTAADDTLKAFISLHRIQENIIKQLPSSPQSVWIRLESSARVSGQSGPVEILLGPNSRYQLVQTCDLPLGGRPPFLWDNEGLEDIRQIEEDNMGVSLISNGLIQKQEGPSAATRVLRSSRGAEAVFTSRAEINRAPESGIAESEAASNTRLIETVFMGEKSAGTDSSYNMPIPEPSMSEGTSKEESRLEDEQSILARLVEIDNQELELLREKQLLVRKLRAIKSTKGSTGTRGNT</sequence>
<gene>
    <name evidence="2" type="ORF">DFL_005402</name>
</gene>
<dbReference type="EMBL" id="SAEB01000006">
    <property type="protein sequence ID" value="RVD87161.1"/>
    <property type="molecule type" value="Genomic_DNA"/>
</dbReference>
<protein>
    <submittedName>
        <fullName evidence="2">Uncharacterized protein</fullName>
    </submittedName>
</protein>
<accession>A0A437A7M0</accession>
<evidence type="ECO:0000313" key="3">
    <source>
        <dbReference type="Proteomes" id="UP000283090"/>
    </source>
</evidence>
<keyword evidence="3" id="KW-1185">Reference proteome</keyword>
<dbReference type="GeneID" id="93587713"/>
<evidence type="ECO:0000313" key="2">
    <source>
        <dbReference type="EMBL" id="RVD87161.1"/>
    </source>
</evidence>
<comment type="caution">
    <text evidence="2">The sequence shown here is derived from an EMBL/GenBank/DDBJ whole genome shotgun (WGS) entry which is preliminary data.</text>
</comment>
<dbReference type="VEuPathDB" id="FungiDB:DFL_005402"/>
<dbReference type="AlphaFoldDB" id="A0A437A7M0"/>
<name>A0A437A7M0_ARTFL</name>
<dbReference type="RefSeq" id="XP_067492705.1">
    <property type="nucleotide sequence ID" value="XM_067634659.1"/>
</dbReference>
<dbReference type="Proteomes" id="UP000283090">
    <property type="component" value="Unassembled WGS sequence"/>
</dbReference>
<feature type="region of interest" description="Disordered" evidence="1">
    <location>
        <begin position="310"/>
        <end position="337"/>
    </location>
</feature>
<organism evidence="2 3">
    <name type="scientific">Arthrobotrys flagrans</name>
    <name type="common">Nematode-trapping fungus</name>
    <name type="synonym">Trichothecium flagrans</name>
    <dbReference type="NCBI Taxonomy" id="97331"/>
    <lineage>
        <taxon>Eukaryota</taxon>
        <taxon>Fungi</taxon>
        <taxon>Dikarya</taxon>
        <taxon>Ascomycota</taxon>
        <taxon>Pezizomycotina</taxon>
        <taxon>Orbiliomycetes</taxon>
        <taxon>Orbiliales</taxon>
        <taxon>Orbiliaceae</taxon>
        <taxon>Arthrobotrys</taxon>
    </lineage>
</organism>
<evidence type="ECO:0000256" key="1">
    <source>
        <dbReference type="SAM" id="MobiDB-lite"/>
    </source>
</evidence>
<proteinExistence type="predicted"/>
<reference evidence="2 3" key="1">
    <citation type="submission" date="2019-01" db="EMBL/GenBank/DDBJ databases">
        <title>Intercellular communication is required for trap formation in the nematode-trapping fungus Duddingtonia flagrans.</title>
        <authorList>
            <person name="Youssar L."/>
            <person name="Wernet V."/>
            <person name="Hensel N."/>
            <person name="Hildebrandt H.-G."/>
            <person name="Fischer R."/>
        </authorList>
    </citation>
    <scope>NUCLEOTIDE SEQUENCE [LARGE SCALE GENOMIC DNA]</scope>
    <source>
        <strain evidence="2 3">CBS H-5679</strain>
    </source>
</reference>
<feature type="region of interest" description="Disordered" evidence="1">
    <location>
        <begin position="28"/>
        <end position="54"/>
    </location>
</feature>